<accession>A0A0D8J2H0</accession>
<protein>
    <submittedName>
        <fullName evidence="3">MerR family transcriptional regulator</fullName>
    </submittedName>
</protein>
<dbReference type="PROSITE" id="PS50937">
    <property type="entry name" value="HTH_MERR_2"/>
    <property type="match status" value="1"/>
</dbReference>
<dbReference type="Proteomes" id="UP000431913">
    <property type="component" value="Unassembled WGS sequence"/>
</dbReference>
<dbReference type="Proteomes" id="UP000053433">
    <property type="component" value="Unassembled WGS sequence"/>
</dbReference>
<name>A0A0D8J2H0_9FIRM</name>
<evidence type="ECO:0000313" key="5">
    <source>
        <dbReference type="EMBL" id="MST93354.1"/>
    </source>
</evidence>
<reference evidence="3" key="1">
    <citation type="submission" date="2015-02" db="EMBL/GenBank/DDBJ databases">
        <title>A novel member of the family Ruminococcaceae isolated from human feces.</title>
        <authorList>
            <person name="Shkoporov A.N."/>
            <person name="Chaplin A.V."/>
            <person name="Motuzova O.V."/>
            <person name="Kafarskaia L.I."/>
            <person name="Khokhlova E.V."/>
            <person name="Efimov B.A."/>
        </authorList>
    </citation>
    <scope>NUCLEOTIDE SEQUENCE [LARGE SCALE GENOMIC DNA]</scope>
    <source>
        <strain evidence="3">585-1</strain>
    </source>
</reference>
<dbReference type="EMBL" id="VUNJ01000025">
    <property type="protein sequence ID" value="MST93354.1"/>
    <property type="molecule type" value="Genomic_DNA"/>
</dbReference>
<proteinExistence type="predicted"/>
<sequence length="278" mass="31728">MKEYYKITEVARLYGLCTDTLRYYEEQGLLHPHRSEAGYRLYSIDDICNLNVIRALRELDMPVEHMRRYFGERTVASTLDMLDEQDAAIRARIAALRDARAAVDARRARLERYDGQEPGLLRLLELPERPCLQLQEDVILEREIDFALKKLAHRHEEVIRALGTQCMGAVLDESQRARGIYNHFCSVFYLGCRRREADGALPAGAYASVFYRGPYSQLADVCAALWPRLAAQGLRQDGPVMELYHIDAHDTARVDEYLTEVQVRVARAGQKGSGEHGV</sequence>
<dbReference type="GeneID" id="42855515"/>
<dbReference type="SMART" id="SM00422">
    <property type="entry name" value="HTH_MERR"/>
    <property type="match status" value="1"/>
</dbReference>
<keyword evidence="1" id="KW-0238">DNA-binding</keyword>
<evidence type="ECO:0000259" key="2">
    <source>
        <dbReference type="PROSITE" id="PS50937"/>
    </source>
</evidence>
<dbReference type="Proteomes" id="UP000032483">
    <property type="component" value="Unassembled WGS sequence"/>
</dbReference>
<dbReference type="Gene3D" id="3.20.80.10">
    <property type="entry name" value="Regulatory factor, effector binding domain"/>
    <property type="match status" value="1"/>
</dbReference>
<comment type="caution">
    <text evidence="3">The sequence shown here is derived from an EMBL/GenBank/DDBJ whole genome shotgun (WGS) entry which is preliminary data.</text>
</comment>
<dbReference type="GO" id="GO:0003700">
    <property type="term" value="F:DNA-binding transcription factor activity"/>
    <property type="evidence" value="ECO:0007669"/>
    <property type="project" value="InterPro"/>
</dbReference>
<dbReference type="Gene3D" id="1.10.1660.10">
    <property type="match status" value="1"/>
</dbReference>
<evidence type="ECO:0000256" key="1">
    <source>
        <dbReference type="ARBA" id="ARBA00023125"/>
    </source>
</evidence>
<dbReference type="InterPro" id="IPR009061">
    <property type="entry name" value="DNA-bd_dom_put_sf"/>
</dbReference>
<accession>A0A0W7TPC6</accession>
<reference evidence="4 8" key="2">
    <citation type="submission" date="2015-10" db="EMBL/GenBank/DDBJ databases">
        <title>A novel member of the family Ruminococcaceae isolated from human faeces.</title>
        <authorList>
            <person name="Shkoporov A.N."/>
            <person name="Chaplin A.V."/>
            <person name="Motuzova O.V."/>
            <person name="Kafarskaia L.I."/>
            <person name="Efimov B.A."/>
        </authorList>
    </citation>
    <scope>NUCLEOTIDE SEQUENCE [LARGE SCALE GENOMIC DNA]</scope>
    <source>
        <strain evidence="4 8">668</strain>
    </source>
</reference>
<dbReference type="RefSeq" id="WP_050004442.1">
    <property type="nucleotide sequence ID" value="NZ_CAQJQL010000115.1"/>
</dbReference>
<evidence type="ECO:0000313" key="10">
    <source>
        <dbReference type="Proteomes" id="UP000449193"/>
    </source>
</evidence>
<evidence type="ECO:0000313" key="8">
    <source>
        <dbReference type="Proteomes" id="UP000053433"/>
    </source>
</evidence>
<dbReference type="Proteomes" id="UP000449193">
    <property type="component" value="Unassembled WGS sequence"/>
</dbReference>
<feature type="domain" description="HTH merR-type" evidence="2">
    <location>
        <begin position="4"/>
        <end position="72"/>
    </location>
</feature>
<evidence type="ECO:0000313" key="4">
    <source>
        <dbReference type="EMBL" id="KUE75606.1"/>
    </source>
</evidence>
<dbReference type="EMBL" id="JXXK01000002">
    <property type="protein sequence ID" value="KJF41112.1"/>
    <property type="molecule type" value="Genomic_DNA"/>
</dbReference>
<evidence type="ECO:0000313" key="7">
    <source>
        <dbReference type="Proteomes" id="UP000032483"/>
    </source>
</evidence>
<dbReference type="GO" id="GO:0003677">
    <property type="term" value="F:DNA binding"/>
    <property type="evidence" value="ECO:0007669"/>
    <property type="project" value="UniProtKB-KW"/>
</dbReference>
<dbReference type="InterPro" id="IPR047057">
    <property type="entry name" value="MerR_fam"/>
</dbReference>
<organism evidence="3 7">
    <name type="scientific">Ruthenibacterium lactatiformans</name>
    <dbReference type="NCBI Taxonomy" id="1550024"/>
    <lineage>
        <taxon>Bacteria</taxon>
        <taxon>Bacillati</taxon>
        <taxon>Bacillota</taxon>
        <taxon>Clostridia</taxon>
        <taxon>Eubacteriales</taxon>
        <taxon>Oscillospiraceae</taxon>
        <taxon>Ruthenibacterium</taxon>
    </lineage>
</organism>
<dbReference type="EMBL" id="LMUA01000018">
    <property type="protein sequence ID" value="KUE75606.1"/>
    <property type="molecule type" value="Genomic_DNA"/>
</dbReference>
<dbReference type="InterPro" id="IPR011256">
    <property type="entry name" value="Reg_factor_effector_dom_sf"/>
</dbReference>
<keyword evidence="7" id="KW-1185">Reference proteome</keyword>
<evidence type="ECO:0000313" key="3">
    <source>
        <dbReference type="EMBL" id="KJF41112.1"/>
    </source>
</evidence>
<dbReference type="SUPFAM" id="SSF46955">
    <property type="entry name" value="Putative DNA-binding domain"/>
    <property type="match status" value="1"/>
</dbReference>
<dbReference type="Pfam" id="PF06445">
    <property type="entry name" value="GyrI-like"/>
    <property type="match status" value="1"/>
</dbReference>
<dbReference type="InterPro" id="IPR000551">
    <property type="entry name" value="MerR-type_HTH_dom"/>
</dbReference>
<dbReference type="SUPFAM" id="SSF55136">
    <property type="entry name" value="Probable bacterial effector-binding domain"/>
    <property type="match status" value="1"/>
</dbReference>
<gene>
    <name evidence="4" type="ORF">ASJ35_12575</name>
    <name evidence="5" type="ORF">FYJ76_15680</name>
    <name evidence="6" type="ORF">GMD52_08640</name>
    <name evidence="3" type="ORF">TQ39_02550</name>
</gene>
<evidence type="ECO:0000313" key="6">
    <source>
        <dbReference type="EMBL" id="MTS51607.1"/>
    </source>
</evidence>
<reference evidence="6 10" key="3">
    <citation type="journal article" date="2019" name="Nat. Med.">
        <title>A library of human gut bacterial isolates paired with longitudinal multiomics data enables mechanistic microbiome research.</title>
        <authorList>
            <person name="Poyet M."/>
            <person name="Groussin M."/>
            <person name="Gibbons S.M."/>
            <person name="Avila-Pacheco J."/>
            <person name="Jiang X."/>
            <person name="Kearney S.M."/>
            <person name="Perrotta A.R."/>
            <person name="Berdy B."/>
            <person name="Zhao S."/>
            <person name="Lieberman T.D."/>
            <person name="Swanson P.K."/>
            <person name="Smith M."/>
            <person name="Roesemann S."/>
            <person name="Alexander J.E."/>
            <person name="Rich S.A."/>
            <person name="Livny J."/>
            <person name="Vlamakis H."/>
            <person name="Clish C."/>
            <person name="Bullock K."/>
            <person name="Deik A."/>
            <person name="Scott J."/>
            <person name="Pierce K.A."/>
            <person name="Xavier R.J."/>
            <person name="Alm E.J."/>
        </authorList>
    </citation>
    <scope>NUCLEOTIDE SEQUENCE [LARGE SCALE GENOMIC DNA]</scope>
    <source>
        <strain evidence="6 10">BIOML-A7</strain>
    </source>
</reference>
<evidence type="ECO:0000313" key="9">
    <source>
        <dbReference type="Proteomes" id="UP000431913"/>
    </source>
</evidence>
<reference evidence="5 9" key="4">
    <citation type="submission" date="2019-08" db="EMBL/GenBank/DDBJ databases">
        <title>In-depth cultivation of the pig gut microbiome towards novel bacterial diversity and tailored functional studies.</title>
        <authorList>
            <person name="Wylensek D."/>
            <person name="Hitch T.C.A."/>
            <person name="Clavel T."/>
        </authorList>
    </citation>
    <scope>NUCLEOTIDE SEQUENCE [LARGE SCALE GENOMIC DNA]</scope>
    <source>
        <strain evidence="5 9">WCA3-601-WT-6J</strain>
    </source>
</reference>
<dbReference type="PANTHER" id="PTHR30204:SF82">
    <property type="entry name" value="TRANSCRIPTIONAL REGULATOR, MERR FAMILY"/>
    <property type="match status" value="1"/>
</dbReference>
<dbReference type="EMBL" id="WMZR01000009">
    <property type="protein sequence ID" value="MTS51607.1"/>
    <property type="molecule type" value="Genomic_DNA"/>
</dbReference>
<dbReference type="Pfam" id="PF13411">
    <property type="entry name" value="MerR_1"/>
    <property type="match status" value="1"/>
</dbReference>
<dbReference type="PANTHER" id="PTHR30204">
    <property type="entry name" value="REDOX-CYCLING DRUG-SENSING TRANSCRIPTIONAL ACTIVATOR SOXR"/>
    <property type="match status" value="1"/>
</dbReference>
<dbReference type="InterPro" id="IPR029442">
    <property type="entry name" value="GyrI-like"/>
</dbReference>
<dbReference type="AlphaFoldDB" id="A0A0D8J2H0"/>